<proteinExistence type="predicted"/>
<reference evidence="3" key="1">
    <citation type="journal article" date="2019" name="Int. J. Syst. Evol. Microbiol.">
        <title>The Global Catalogue of Microorganisms (GCM) 10K type strain sequencing project: providing services to taxonomists for standard genome sequencing and annotation.</title>
        <authorList>
            <consortium name="The Broad Institute Genomics Platform"/>
            <consortium name="The Broad Institute Genome Sequencing Center for Infectious Disease"/>
            <person name="Wu L."/>
            <person name="Ma J."/>
        </authorList>
    </citation>
    <scope>NUCLEOTIDE SEQUENCE [LARGE SCALE GENOMIC DNA]</scope>
    <source>
        <strain evidence="3">CAIM 431</strain>
    </source>
</reference>
<accession>A0ABW4RXG1</accession>
<dbReference type="InterPro" id="IPR012347">
    <property type="entry name" value="Ferritin-like"/>
</dbReference>
<dbReference type="InterPro" id="IPR009078">
    <property type="entry name" value="Ferritin-like_SF"/>
</dbReference>
<protein>
    <submittedName>
        <fullName evidence="2">DUF4439 domain-containing protein</fullName>
    </submittedName>
</protein>
<name>A0ABW4RXG1_9ACTN</name>
<dbReference type="Pfam" id="PF14530">
    <property type="entry name" value="DUF4439"/>
    <property type="match status" value="1"/>
</dbReference>
<dbReference type="PROSITE" id="PS51318">
    <property type="entry name" value="TAT"/>
    <property type="match status" value="1"/>
</dbReference>
<organism evidence="2 3">
    <name type="scientific">Luteococcus peritonei</name>
    <dbReference type="NCBI Taxonomy" id="88874"/>
    <lineage>
        <taxon>Bacteria</taxon>
        <taxon>Bacillati</taxon>
        <taxon>Actinomycetota</taxon>
        <taxon>Actinomycetes</taxon>
        <taxon>Propionibacteriales</taxon>
        <taxon>Propionibacteriaceae</taxon>
        <taxon>Luteococcus</taxon>
    </lineage>
</organism>
<evidence type="ECO:0000313" key="3">
    <source>
        <dbReference type="Proteomes" id="UP001597326"/>
    </source>
</evidence>
<dbReference type="RefSeq" id="WP_343875271.1">
    <property type="nucleotide sequence ID" value="NZ_BAAAIX010000029.1"/>
</dbReference>
<dbReference type="Gene3D" id="1.20.1260.10">
    <property type="match status" value="1"/>
</dbReference>
<evidence type="ECO:0000313" key="2">
    <source>
        <dbReference type="EMBL" id="MFD1890867.1"/>
    </source>
</evidence>
<sequence>MPTSRRALLGLSLAAGLAGCAPDPTVGRRHSQAGPAPAAAMPQAALLAASRAEQQMADWLAGVAAGAPGNGAPAPVLTAMATSHAAHAQLLARPEPLSPATTTPAPTARPTAVRTAWKALAPQLAAREDALVKQHSELLARAEDASQALLLCSLAAFAAGHRSPGSAPAEGRLRPAMVEVGSPEQARLALLSQLRALAEGLEVGAGQVDPQSPEYERGKARLAQVWQARDALIRRLAADGTTVPPAELSYAMPGDFASPAAVRRTWAALENGVLAGWARVCAATTGTDRSQALSQVLAQTAQVRADGGALGWWPGWV</sequence>
<gene>
    <name evidence="2" type="ORF">ACFSCS_11835</name>
</gene>
<dbReference type="EMBL" id="JBHUFZ010000027">
    <property type="protein sequence ID" value="MFD1890867.1"/>
    <property type="molecule type" value="Genomic_DNA"/>
</dbReference>
<keyword evidence="3" id="KW-1185">Reference proteome</keyword>
<dbReference type="SUPFAM" id="SSF47240">
    <property type="entry name" value="Ferritin-like"/>
    <property type="match status" value="1"/>
</dbReference>
<dbReference type="PROSITE" id="PS51257">
    <property type="entry name" value="PROKAR_LIPOPROTEIN"/>
    <property type="match status" value="1"/>
</dbReference>
<dbReference type="InterPro" id="IPR029447">
    <property type="entry name" value="DUF4439"/>
</dbReference>
<dbReference type="Proteomes" id="UP001597326">
    <property type="component" value="Unassembled WGS sequence"/>
</dbReference>
<dbReference type="InterPro" id="IPR006311">
    <property type="entry name" value="TAT_signal"/>
</dbReference>
<feature type="domain" description="DUF4439" evidence="1">
    <location>
        <begin position="219"/>
        <end position="300"/>
    </location>
</feature>
<evidence type="ECO:0000259" key="1">
    <source>
        <dbReference type="Pfam" id="PF14530"/>
    </source>
</evidence>
<comment type="caution">
    <text evidence="2">The sequence shown here is derived from an EMBL/GenBank/DDBJ whole genome shotgun (WGS) entry which is preliminary data.</text>
</comment>